<feature type="compositionally biased region" description="Basic and acidic residues" evidence="6">
    <location>
        <begin position="1271"/>
        <end position="1290"/>
    </location>
</feature>
<dbReference type="GO" id="GO:0005524">
    <property type="term" value="F:ATP binding"/>
    <property type="evidence" value="ECO:0007669"/>
    <property type="project" value="UniProtKB-KW"/>
</dbReference>
<feature type="compositionally biased region" description="Basic and acidic residues" evidence="6">
    <location>
        <begin position="533"/>
        <end position="564"/>
    </location>
</feature>
<feature type="region of interest" description="Disordered" evidence="6">
    <location>
        <begin position="874"/>
        <end position="899"/>
    </location>
</feature>
<evidence type="ECO:0000256" key="3">
    <source>
        <dbReference type="ARBA" id="ARBA00022801"/>
    </source>
</evidence>
<evidence type="ECO:0000256" key="6">
    <source>
        <dbReference type="SAM" id="MobiDB-lite"/>
    </source>
</evidence>
<feature type="region of interest" description="Disordered" evidence="6">
    <location>
        <begin position="1259"/>
        <end position="1306"/>
    </location>
</feature>
<dbReference type="PANTHER" id="PTHR43788:SF13">
    <property type="entry name" value="REGULATOR OF NONSENSE TRANSCRIPTS 1"/>
    <property type="match status" value="1"/>
</dbReference>
<feature type="compositionally biased region" description="Basic and acidic residues" evidence="6">
    <location>
        <begin position="701"/>
        <end position="711"/>
    </location>
</feature>
<feature type="compositionally biased region" description="Acidic residues" evidence="6">
    <location>
        <begin position="583"/>
        <end position="596"/>
    </location>
</feature>
<feature type="region of interest" description="Disordered" evidence="6">
    <location>
        <begin position="533"/>
        <end position="637"/>
    </location>
</feature>
<evidence type="ECO:0000256" key="5">
    <source>
        <dbReference type="ARBA" id="ARBA00022840"/>
    </source>
</evidence>
<dbReference type="GO" id="GO:0005694">
    <property type="term" value="C:chromosome"/>
    <property type="evidence" value="ECO:0007669"/>
    <property type="project" value="UniProtKB-ARBA"/>
</dbReference>
<keyword evidence="5" id="KW-0067">ATP-binding</keyword>
<dbReference type="InterPro" id="IPR041677">
    <property type="entry name" value="DNA2/NAM7_AAA_11"/>
</dbReference>
<dbReference type="Gene3D" id="3.40.50.300">
    <property type="entry name" value="P-loop containing nucleotide triphosphate hydrolases"/>
    <property type="match status" value="2"/>
</dbReference>
<evidence type="ECO:0000259" key="8">
    <source>
        <dbReference type="Pfam" id="PF13087"/>
    </source>
</evidence>
<accession>A0A7S1FIN7</accession>
<comment type="similarity">
    <text evidence="1">Belongs to the DNA2/NAM7 helicase family.</text>
</comment>
<dbReference type="InterPro" id="IPR041679">
    <property type="entry name" value="DNA2/NAM7-like_C"/>
</dbReference>
<dbReference type="Pfam" id="PF13087">
    <property type="entry name" value="AAA_12"/>
    <property type="match status" value="1"/>
</dbReference>
<evidence type="ECO:0000256" key="1">
    <source>
        <dbReference type="ARBA" id="ARBA00007913"/>
    </source>
</evidence>
<evidence type="ECO:0000256" key="4">
    <source>
        <dbReference type="ARBA" id="ARBA00022806"/>
    </source>
</evidence>
<dbReference type="SUPFAM" id="SSF52540">
    <property type="entry name" value="P-loop containing nucleoside triphosphate hydrolases"/>
    <property type="match status" value="1"/>
</dbReference>
<dbReference type="GO" id="GO:0043139">
    <property type="term" value="F:5'-3' DNA helicase activity"/>
    <property type="evidence" value="ECO:0007669"/>
    <property type="project" value="TreeGrafter"/>
</dbReference>
<name>A0A7S1FIN7_NOCSC</name>
<dbReference type="EMBL" id="HBFQ01060043">
    <property type="protein sequence ID" value="CAD8868134.1"/>
    <property type="molecule type" value="Transcribed_RNA"/>
</dbReference>
<dbReference type="GO" id="GO:0016787">
    <property type="term" value="F:hydrolase activity"/>
    <property type="evidence" value="ECO:0007669"/>
    <property type="project" value="UniProtKB-KW"/>
</dbReference>
<feature type="compositionally biased region" description="Low complexity" evidence="6">
    <location>
        <begin position="1296"/>
        <end position="1306"/>
    </location>
</feature>
<reference evidence="9" key="1">
    <citation type="submission" date="2021-01" db="EMBL/GenBank/DDBJ databases">
        <authorList>
            <person name="Corre E."/>
            <person name="Pelletier E."/>
            <person name="Niang G."/>
            <person name="Scheremetjew M."/>
            <person name="Finn R."/>
            <person name="Kale V."/>
            <person name="Holt S."/>
            <person name="Cochrane G."/>
            <person name="Meng A."/>
            <person name="Brown T."/>
            <person name="Cohen L."/>
        </authorList>
    </citation>
    <scope>NUCLEOTIDE SEQUENCE</scope>
</reference>
<organism evidence="9">
    <name type="scientific">Noctiluca scintillans</name>
    <name type="common">Sea sparkle</name>
    <name type="synonym">Red tide dinoflagellate</name>
    <dbReference type="NCBI Taxonomy" id="2966"/>
    <lineage>
        <taxon>Eukaryota</taxon>
        <taxon>Sar</taxon>
        <taxon>Alveolata</taxon>
        <taxon>Dinophyceae</taxon>
        <taxon>Noctilucales</taxon>
        <taxon>Noctilucaceae</taxon>
        <taxon>Noctiluca</taxon>
    </lineage>
</organism>
<feature type="domain" description="DNA2/NAM7 helicase helicase" evidence="7">
    <location>
        <begin position="776"/>
        <end position="998"/>
    </location>
</feature>
<evidence type="ECO:0008006" key="10">
    <source>
        <dbReference type="Google" id="ProtNLM"/>
    </source>
</evidence>
<dbReference type="InterPro" id="IPR047187">
    <property type="entry name" value="SF1_C_Upf1"/>
</dbReference>
<feature type="compositionally biased region" description="Acidic residues" evidence="6">
    <location>
        <begin position="881"/>
        <end position="896"/>
    </location>
</feature>
<evidence type="ECO:0000256" key="2">
    <source>
        <dbReference type="ARBA" id="ARBA00022741"/>
    </source>
</evidence>
<feature type="compositionally biased region" description="Basic and acidic residues" evidence="6">
    <location>
        <begin position="571"/>
        <end position="582"/>
    </location>
</feature>
<gene>
    <name evidence="9" type="ORF">NSCI0253_LOCUS42490</name>
</gene>
<dbReference type="InterPro" id="IPR050534">
    <property type="entry name" value="Coronavir_polyprotein_1ab"/>
</dbReference>
<feature type="compositionally biased region" description="Basic and acidic residues" evidence="6">
    <location>
        <begin position="666"/>
        <end position="681"/>
    </location>
</feature>
<feature type="domain" description="DNA2/NAM7 helicase-like C-terminal" evidence="8">
    <location>
        <begin position="1006"/>
        <end position="1198"/>
    </location>
</feature>
<dbReference type="PANTHER" id="PTHR43788">
    <property type="entry name" value="DNA2/NAM7 HELICASE FAMILY MEMBER"/>
    <property type="match status" value="1"/>
</dbReference>
<keyword evidence="3" id="KW-0378">Hydrolase</keyword>
<evidence type="ECO:0000313" key="9">
    <source>
        <dbReference type="EMBL" id="CAD8868134.1"/>
    </source>
</evidence>
<feature type="region of interest" description="Disordered" evidence="6">
    <location>
        <begin position="698"/>
        <end position="729"/>
    </location>
</feature>
<evidence type="ECO:0000259" key="7">
    <source>
        <dbReference type="Pfam" id="PF13086"/>
    </source>
</evidence>
<keyword evidence="2" id="KW-0547">Nucleotide-binding</keyword>
<protein>
    <recommendedName>
        <fullName evidence="10">AAA+ ATPase domain-containing protein</fullName>
    </recommendedName>
</protein>
<dbReference type="CDD" id="cd18808">
    <property type="entry name" value="SF1_C_Upf1"/>
    <property type="match status" value="1"/>
</dbReference>
<sequence length="1330" mass="147649">MVAAGAKSRFGSAWKSFGGAKQPEAGTIVLDEIKNEATRERVKQQRVKISHARYRLSRALDDQILEAALDAAEEVQAFDEKLSNDLLVRLLELSCDLPGTDRFSRAMLVCIAGDATFNEHQFAGIVGRLMSRDAPHAQVRCALNLGLPPDAESLPLVPQEVEKEKDAQSCFVGAEHIDFGELSDEDDLQEEGAPPRKLELSGMTVNDKLNGLFARTPAQPEILNNKRPVYTRKEGRDVVWLYYFESNGEDPDWPSGWYMGNEVGGGGRTFARIETTGELPPSAAMWEVQQKEIWKQDFGSFTVPSSAQASNAIIVDDEAAKLHLERIDLQKLVGRLKGRDPETSKYFGHFFCLLHLEHLAEVFSFRYRFRNRTSDELCSFGLCFVGLDLEKTWSTSEESKRMPIPGWKSAGSQKVGLKLPRSIDPDRCRFKKGESVLISTGHPLKSAIGEGSVTDFDIEGRSMVVNMNGHMPTGCRKKLRIRTDLYANRTSFERQVTALMQFVTMERTRICDMLIAAGVGKVDLAVLGGDGFHGDKDKLGGSTQEPDKKKRKTDDTELEEKPVAEDAILDSVKDEGVSKDAALDEEDDWRENDDEPLVAKSPEKEVEEPMGFTSMDMFSFNEPDEDEQGERQSPCSLGSPVDCKAETLDAVCGDVPASPFSPRGSECPDKSDSEVSEDGPKVTDVDLRAAMQEWDDFEADPSVKLDPKEVALKPTDAATAPESKPELDDGLDADARKALEVKGKTLALADEIVEGVLPVRLAEAENEIDALGSVSSAQRSAILNSMSKRLTIVQGPPGTGKTHTSIRILTLWAKTMKYKPLLATSECNIAVDNIAEGLVKNGVKVVRIGRPEKVREHLEKACLDNMVRIERENRRKRQLEDGENEELEELGEEPEDEQGKDYENWLRRRALRHRQQSWERKEDAWMRAQFLADAEVICSTTITAGSQALSSFKFHGILIDEVAQATEASSIVPIVCRGAKQLVLCGDHCQLPPSVVSREAELRGFSLSLYSRLVEAGVPFRFLDTQYRAHPMLMEFSASCIYQGKLKNGIDGSLRPQPKGVPWPNPECPAAFFEVDVEEHLDGESKANIAEARVLLELVKKVLDYGELKMEDIGIVTPYKGQVRTLRKVIFAGIPEAEKSRELEIASVDNFQGREKELIVFSAVRCNDFGGVGFLADWRRLNVMITRARRGLVIIGNAATLACDPHWKLWLQFTENQGGSPKGTLERALEAAAQKGKGKGKGKRKKKLAEEGSFALGREAVRQPLKKKKGDKGEESATKKPKRDKENKLEKKSKKQGWAQAAWGAQAAWDWDDSWDAAAWGGHVAKKKKF</sequence>
<proteinExistence type="inferred from homology"/>
<dbReference type="FunFam" id="3.40.50.300:FF:000326">
    <property type="entry name" value="P-loop containing nucleoside triphosphate hydrolase"/>
    <property type="match status" value="1"/>
</dbReference>
<dbReference type="Pfam" id="PF13086">
    <property type="entry name" value="AAA_11"/>
    <property type="match status" value="1"/>
</dbReference>
<keyword evidence="4" id="KW-0347">Helicase</keyword>
<feature type="region of interest" description="Disordered" evidence="6">
    <location>
        <begin position="653"/>
        <end position="681"/>
    </location>
</feature>
<dbReference type="InterPro" id="IPR027417">
    <property type="entry name" value="P-loop_NTPase"/>
</dbReference>